<feature type="compositionally biased region" description="Basic and acidic residues" evidence="4">
    <location>
        <begin position="847"/>
        <end position="879"/>
    </location>
</feature>
<feature type="compositionally biased region" description="Basic and acidic residues" evidence="4">
    <location>
        <begin position="476"/>
        <end position="539"/>
    </location>
</feature>
<feature type="compositionally biased region" description="Polar residues" evidence="4">
    <location>
        <begin position="820"/>
        <end position="830"/>
    </location>
</feature>
<dbReference type="PANTHER" id="PTHR45652">
    <property type="entry name" value="GLIAL FIBRILLARY ACIDIC PROTEIN"/>
    <property type="match status" value="1"/>
</dbReference>
<feature type="compositionally biased region" description="Polar residues" evidence="4">
    <location>
        <begin position="540"/>
        <end position="569"/>
    </location>
</feature>
<dbReference type="Gene3D" id="1.20.5.1160">
    <property type="entry name" value="Vasodilator-stimulated phosphoprotein"/>
    <property type="match status" value="1"/>
</dbReference>
<evidence type="ECO:0000256" key="4">
    <source>
        <dbReference type="SAM" id="MobiDB-lite"/>
    </source>
</evidence>
<dbReference type="FunFam" id="1.20.5.170:FF:000002">
    <property type="entry name" value="Type I keratin KA11"/>
    <property type="match status" value="1"/>
</dbReference>
<accession>A0A6J2VAI3</accession>
<dbReference type="RefSeq" id="XP_030628186.1">
    <property type="nucleotide sequence ID" value="XM_030772326.1"/>
</dbReference>
<dbReference type="PANTHER" id="PTHR45652:SF10">
    <property type="entry name" value="NEUROFILAMENT MEDIUM POLYPEPTIDE ISOFORM X1"/>
    <property type="match status" value="1"/>
</dbReference>
<reference evidence="7" key="1">
    <citation type="submission" date="2025-08" db="UniProtKB">
        <authorList>
            <consortium name="RefSeq"/>
        </authorList>
    </citation>
    <scope>IDENTIFICATION</scope>
</reference>
<feature type="domain" description="IF rod" evidence="5">
    <location>
        <begin position="79"/>
        <end position="390"/>
    </location>
</feature>
<keyword evidence="6" id="KW-1185">Reference proteome</keyword>
<name>A0A6J2VAI3_CHACN</name>
<keyword evidence="1" id="KW-0403">Intermediate filament</keyword>
<feature type="compositionally biased region" description="Basic and acidic residues" evidence="4">
    <location>
        <begin position="888"/>
        <end position="919"/>
    </location>
</feature>
<dbReference type="GO" id="GO:0033693">
    <property type="term" value="P:neurofilament bundle assembly"/>
    <property type="evidence" value="ECO:0007669"/>
    <property type="project" value="TreeGrafter"/>
</dbReference>
<dbReference type="InParanoid" id="A0A6J2VAI3"/>
<dbReference type="Proteomes" id="UP000504632">
    <property type="component" value="Chromosome 4"/>
</dbReference>
<dbReference type="OrthoDB" id="2441647at2759"/>
<dbReference type="GeneID" id="115810397"/>
<proteinExistence type="predicted"/>
<dbReference type="GO" id="GO:0005200">
    <property type="term" value="F:structural constituent of cytoskeleton"/>
    <property type="evidence" value="ECO:0007669"/>
    <property type="project" value="TreeGrafter"/>
</dbReference>
<keyword evidence="2 3" id="KW-0175">Coiled coil</keyword>
<feature type="coiled-coil region" evidence="3">
    <location>
        <begin position="90"/>
        <end position="215"/>
    </location>
</feature>
<dbReference type="SUPFAM" id="SSF64593">
    <property type="entry name" value="Intermediate filament protein, coiled coil region"/>
    <property type="match status" value="2"/>
</dbReference>
<dbReference type="SMART" id="SM01391">
    <property type="entry name" value="Filament"/>
    <property type="match status" value="1"/>
</dbReference>
<dbReference type="AlphaFoldDB" id="A0A6J2VAI3"/>
<feature type="coiled-coil region" evidence="3">
    <location>
        <begin position="309"/>
        <end position="354"/>
    </location>
</feature>
<sequence>MERLLNSPGRRKDFDHRYQTTRPSLQQFSKTSVSFMHATPLKRGNGSYSGEFGSEWKKVDVLDLTSQFAVGLPLRKMNEKELLQGLNDRFAGFIEKVHHLENQNKMLEKEIEDIRQKTKSSSSLSQEYEPELNDLRTQIHEMSLQKHQIEIDIQNLEDEFNALREKYEQEVSGRSEAEGHIVVLKKYINDAYLAKQEMDRKTKSLADEIKFLKKNHEVEVAEIIAQIQESQVTAQKSDFGRGDITAALRDIRTQLEGHCLSDTQYAEEHFHAQVAKLTKAAEVNREVLMATKAEICEHRRQLQSRSIELESVKGAREALERQLHDLEQRHIAEVHHYQDAIRELEQELRNTKYDMGGHLREYQDLLNVKIALDAEIYSYRKLLEGEESRFSTIPESPAPASYIYRQSPIYTLPCVNRQGGAARKTEPQYKFVEEIITETTREDVEISDTGSDETAVGGEQLETEKKGSEEEEEKDETDKTAEVAEKKDDIQTSEEPQTKRPKSPEKVDRKEQSSEKEHESLKQEPADKTDALKEEDSGTQKKQIQITSEDLPTVTSQPGPLSKDNLSTETVEKEASPIKKSETEKEKKPSAVEERVEQKLVTESRDNATQGAGAKVKSTEKDKSEPSGKGEKKKTEDKVTTSGPETKLAEKSKDSPTAGTADKEKKYAEVDTPTAKPKTEHQTPVGDTQREDGSAKPQESSIAESTKPDQKTAVDTKGQKTVDASTVEAIKEPKESSKLDSLDTSKADREKASKEDSVEKGRGETMTSKEAESPTEKMLQEESSKGAEKEAKFETVEKTVSKAPEKTEKSKEEAPKADISKTTSPEQGRATSKDKRDEQNGESVSKPSEERKSSMESKETGSTGKDQKDGESKREKEEQSVVENGLAPKEEQDANKIKGSQEKQPDSVSKKSAEAKGAI</sequence>
<dbReference type="InterPro" id="IPR039008">
    <property type="entry name" value="IF_rod_dom"/>
</dbReference>
<evidence type="ECO:0000313" key="6">
    <source>
        <dbReference type="Proteomes" id="UP000504632"/>
    </source>
</evidence>
<evidence type="ECO:0000256" key="2">
    <source>
        <dbReference type="ARBA" id="ARBA00023054"/>
    </source>
</evidence>
<dbReference type="GO" id="GO:0005882">
    <property type="term" value="C:intermediate filament"/>
    <property type="evidence" value="ECO:0007669"/>
    <property type="project" value="UniProtKB-KW"/>
</dbReference>
<evidence type="ECO:0000313" key="7">
    <source>
        <dbReference type="RefSeq" id="XP_030628186.1"/>
    </source>
</evidence>
<evidence type="ECO:0000256" key="1">
    <source>
        <dbReference type="ARBA" id="ARBA00022754"/>
    </source>
</evidence>
<dbReference type="FunFam" id="1.20.5.1160:FF:000001">
    <property type="entry name" value="Keratin type II"/>
    <property type="match status" value="1"/>
</dbReference>
<dbReference type="Gene3D" id="1.20.5.170">
    <property type="match status" value="1"/>
</dbReference>
<evidence type="ECO:0000259" key="5">
    <source>
        <dbReference type="PROSITE" id="PS51842"/>
    </source>
</evidence>
<dbReference type="Gene3D" id="1.20.5.500">
    <property type="entry name" value="Single helix bin"/>
    <property type="match status" value="1"/>
</dbReference>
<protein>
    <submittedName>
        <fullName evidence="7">Neurofilament light polypeptide</fullName>
    </submittedName>
</protein>
<dbReference type="InterPro" id="IPR050405">
    <property type="entry name" value="Intermediate_filament"/>
</dbReference>
<feature type="compositionally biased region" description="Basic and acidic residues" evidence="4">
    <location>
        <begin position="570"/>
        <end position="606"/>
    </location>
</feature>
<feature type="compositionally biased region" description="Basic and acidic residues" evidence="4">
    <location>
        <begin position="617"/>
        <end position="639"/>
    </location>
</feature>
<feature type="region of interest" description="Disordered" evidence="4">
    <location>
        <begin position="440"/>
        <end position="919"/>
    </location>
</feature>
<dbReference type="GO" id="GO:0030424">
    <property type="term" value="C:axon"/>
    <property type="evidence" value="ECO:0007669"/>
    <property type="project" value="TreeGrafter"/>
</dbReference>
<dbReference type="GO" id="GO:0099160">
    <property type="term" value="C:postsynaptic intermediate filament cytoskeleton"/>
    <property type="evidence" value="ECO:0007669"/>
    <property type="project" value="TreeGrafter"/>
</dbReference>
<feature type="compositionally biased region" description="Basic and acidic residues" evidence="4">
    <location>
        <begin position="729"/>
        <end position="819"/>
    </location>
</feature>
<feature type="compositionally biased region" description="Basic and acidic residues" evidence="4">
    <location>
        <begin position="706"/>
        <end position="720"/>
    </location>
</feature>
<dbReference type="Pfam" id="PF00038">
    <property type="entry name" value="Filament"/>
    <property type="match status" value="1"/>
</dbReference>
<evidence type="ECO:0000256" key="3">
    <source>
        <dbReference type="SAM" id="Coils"/>
    </source>
</evidence>
<gene>
    <name evidence="7" type="primary">LOC115810397</name>
</gene>
<organism evidence="6 7">
    <name type="scientific">Chanos chanos</name>
    <name type="common">Milkfish</name>
    <name type="synonym">Mugil chanos</name>
    <dbReference type="NCBI Taxonomy" id="29144"/>
    <lineage>
        <taxon>Eukaryota</taxon>
        <taxon>Metazoa</taxon>
        <taxon>Chordata</taxon>
        <taxon>Craniata</taxon>
        <taxon>Vertebrata</taxon>
        <taxon>Euteleostomi</taxon>
        <taxon>Actinopterygii</taxon>
        <taxon>Neopterygii</taxon>
        <taxon>Teleostei</taxon>
        <taxon>Ostariophysi</taxon>
        <taxon>Gonorynchiformes</taxon>
        <taxon>Chanidae</taxon>
        <taxon>Chanos</taxon>
    </lineage>
</organism>
<dbReference type="GO" id="GO:0005737">
    <property type="term" value="C:cytoplasm"/>
    <property type="evidence" value="ECO:0007669"/>
    <property type="project" value="TreeGrafter"/>
</dbReference>
<dbReference type="PROSITE" id="PS51842">
    <property type="entry name" value="IF_ROD_2"/>
    <property type="match status" value="1"/>
</dbReference>